<proteinExistence type="predicted"/>
<feature type="domain" description="Phasin" evidence="1">
    <location>
        <begin position="37"/>
        <end position="134"/>
    </location>
</feature>
<sequence length="143" mass="15530">MVDQSDPFTNVTPFQLPEQVRAFAEKGVSQARESYSKLKDAAESQNGAIEAMFSSVSKGASEYSAKLLDIAKTNTSANFDFAQGLFGAKTMPEAFEMWTSHAKKQLELLTAQTKDLAELTQKVAAETVEPIKANASKMFKPAA</sequence>
<organism evidence="2 3">
    <name type="scientific">Rhodopseudomonas palustris</name>
    <dbReference type="NCBI Taxonomy" id="1076"/>
    <lineage>
        <taxon>Bacteria</taxon>
        <taxon>Pseudomonadati</taxon>
        <taxon>Pseudomonadota</taxon>
        <taxon>Alphaproteobacteria</taxon>
        <taxon>Hyphomicrobiales</taxon>
        <taxon>Nitrobacteraceae</taxon>
        <taxon>Rhodopseudomonas</taxon>
    </lineage>
</organism>
<evidence type="ECO:0000259" key="1">
    <source>
        <dbReference type="Pfam" id="PF09361"/>
    </source>
</evidence>
<gene>
    <name evidence="2" type="ORF">OO17_19765</name>
</gene>
<evidence type="ECO:0000313" key="3">
    <source>
        <dbReference type="Proteomes" id="UP000032515"/>
    </source>
</evidence>
<dbReference type="InterPro" id="IPR018968">
    <property type="entry name" value="Phasin"/>
</dbReference>
<dbReference type="PATRIC" id="fig|1076.23.peg.4562"/>
<dbReference type="Pfam" id="PF09361">
    <property type="entry name" value="Phasin_2"/>
    <property type="match status" value="1"/>
</dbReference>
<accession>A0A0D7EG53</accession>
<dbReference type="OrthoDB" id="8479257at2"/>
<dbReference type="RefSeq" id="WP_044414691.1">
    <property type="nucleotide sequence ID" value="NZ_JXXE01000413.1"/>
</dbReference>
<name>A0A0D7EG53_RHOPL</name>
<dbReference type="AlphaFoldDB" id="A0A0D7EG53"/>
<dbReference type="Proteomes" id="UP000032515">
    <property type="component" value="Unassembled WGS sequence"/>
</dbReference>
<dbReference type="NCBIfam" id="TIGR01985">
    <property type="entry name" value="phasin_2"/>
    <property type="match status" value="1"/>
</dbReference>
<evidence type="ECO:0000313" key="2">
    <source>
        <dbReference type="EMBL" id="KIZ39651.1"/>
    </source>
</evidence>
<protein>
    <submittedName>
        <fullName evidence="2">Phasin</fullName>
    </submittedName>
</protein>
<reference evidence="2 3" key="1">
    <citation type="submission" date="2014-11" db="EMBL/GenBank/DDBJ databases">
        <title>Genomics and ecophysiology of heterotrophic nitrogen fixing bacteria isolated from estuarine surface water.</title>
        <authorList>
            <person name="Bentzon-Tilia M."/>
            <person name="Severin I."/>
            <person name="Hansen L.H."/>
            <person name="Riemann L."/>
        </authorList>
    </citation>
    <scope>NUCLEOTIDE SEQUENCE [LARGE SCALE GENOMIC DNA]</scope>
    <source>
        <strain evidence="2 3">BAL398</strain>
    </source>
</reference>
<comment type="caution">
    <text evidence="2">The sequence shown here is derived from an EMBL/GenBank/DDBJ whole genome shotgun (WGS) entry which is preliminary data.</text>
</comment>
<dbReference type="EMBL" id="JXXE01000413">
    <property type="protein sequence ID" value="KIZ39651.1"/>
    <property type="molecule type" value="Genomic_DNA"/>
</dbReference>
<dbReference type="InterPro" id="IPR010234">
    <property type="entry name" value="Phasin_subfam-2"/>
</dbReference>